<evidence type="ECO:0000313" key="2">
    <source>
        <dbReference type="EMBL" id="KAL3533399.1"/>
    </source>
</evidence>
<keyword evidence="3" id="KW-1185">Reference proteome</keyword>
<accession>A0ABD3AQ99</accession>
<evidence type="ECO:0000256" key="1">
    <source>
        <dbReference type="SAM" id="MobiDB-lite"/>
    </source>
</evidence>
<evidence type="ECO:0000313" key="3">
    <source>
        <dbReference type="Proteomes" id="UP001630127"/>
    </source>
</evidence>
<comment type="caution">
    <text evidence="2">The sequence shown here is derived from an EMBL/GenBank/DDBJ whole genome shotgun (WGS) entry which is preliminary data.</text>
</comment>
<dbReference type="AlphaFoldDB" id="A0ABD3AQ99"/>
<sequence>MVANQNPTQDPLSNDTIKPIETLVIRTLANEQGQIGVIQVETDSIIASHPLNPNAIENPSPENPNTTTQPPNLPPALPNFFSHINMQTLASNACLAKESHTIELPPLAEPLIKPPSIPNLPDVDTLHHAMVNNHHPCLWRKLAQVVDFESRDMARTPSAPPRVSIDDFKNFAKSIQNWIGKPGRPRAMLVSIDLGLWDAGFIWKAEATKIAQAFLSSCTSRGSLAFEAKATSIEDMEWLLRHIPCPVSNETNSFLRAVH</sequence>
<proteinExistence type="predicted"/>
<name>A0ABD3AQ99_9GENT</name>
<dbReference type="Proteomes" id="UP001630127">
    <property type="component" value="Unassembled WGS sequence"/>
</dbReference>
<reference evidence="2 3" key="1">
    <citation type="submission" date="2024-11" db="EMBL/GenBank/DDBJ databases">
        <title>A near-complete genome assembly of Cinchona calisaya.</title>
        <authorList>
            <person name="Lian D.C."/>
            <person name="Zhao X.W."/>
            <person name="Wei L."/>
        </authorList>
    </citation>
    <scope>NUCLEOTIDE SEQUENCE [LARGE SCALE GENOMIC DNA]</scope>
    <source>
        <tissue evidence="2">Nenye</tissue>
    </source>
</reference>
<dbReference type="EMBL" id="JBJUIK010000003">
    <property type="protein sequence ID" value="KAL3533399.1"/>
    <property type="molecule type" value="Genomic_DNA"/>
</dbReference>
<organism evidence="2 3">
    <name type="scientific">Cinchona calisaya</name>
    <dbReference type="NCBI Taxonomy" id="153742"/>
    <lineage>
        <taxon>Eukaryota</taxon>
        <taxon>Viridiplantae</taxon>
        <taxon>Streptophyta</taxon>
        <taxon>Embryophyta</taxon>
        <taxon>Tracheophyta</taxon>
        <taxon>Spermatophyta</taxon>
        <taxon>Magnoliopsida</taxon>
        <taxon>eudicotyledons</taxon>
        <taxon>Gunneridae</taxon>
        <taxon>Pentapetalae</taxon>
        <taxon>asterids</taxon>
        <taxon>lamiids</taxon>
        <taxon>Gentianales</taxon>
        <taxon>Rubiaceae</taxon>
        <taxon>Cinchonoideae</taxon>
        <taxon>Cinchoneae</taxon>
        <taxon>Cinchona</taxon>
    </lineage>
</organism>
<feature type="region of interest" description="Disordered" evidence="1">
    <location>
        <begin position="49"/>
        <end position="75"/>
    </location>
</feature>
<feature type="compositionally biased region" description="Low complexity" evidence="1">
    <location>
        <begin position="58"/>
        <end position="70"/>
    </location>
</feature>
<gene>
    <name evidence="2" type="ORF">ACH5RR_006920</name>
</gene>
<protein>
    <submittedName>
        <fullName evidence="2">Uncharacterized protein</fullName>
    </submittedName>
</protein>